<comment type="similarity">
    <text evidence="1 4">Belongs to the eukaryotic ribosomal protein eS6 family.</text>
</comment>
<dbReference type="GO" id="GO:0003735">
    <property type="term" value="F:structural constituent of ribosome"/>
    <property type="evidence" value="ECO:0007669"/>
    <property type="project" value="InterPro"/>
</dbReference>
<dbReference type="OMA" id="KPRYKAP"/>
<evidence type="ECO:0000256" key="3">
    <source>
        <dbReference type="ARBA" id="ARBA00023274"/>
    </source>
</evidence>
<dbReference type="FunCoup" id="A0A1X7TUH4">
    <property type="interactions" value="896"/>
</dbReference>
<dbReference type="KEGG" id="aqu:100639922"/>
<accession>A0A1X7TUH4</accession>
<dbReference type="Proteomes" id="UP000007879">
    <property type="component" value="Unassembled WGS sequence"/>
</dbReference>
<keyword evidence="3 4" id="KW-0687">Ribonucleoprotein</keyword>
<dbReference type="STRING" id="400682.A0A1X7TUH4"/>
<sequence length="248" mass="28786">MPKAKNVRLNISYPVTGCQKLIEIDDTAKVRPFFEKRMAQEVEGDCLGDEWKGYVFRITGGNDRDGFPMKQGVLTNTRVKLLLSKGHSNFRARRKGHRKRKSVHGCIVDDSLSVICLAIVKKGEGEIPGLTDNTIPRRLGPKRVGKIRKLYNLSKEDDVRQYIIRRPLPQKEGKKQQYKAPKIQRLITPLKLQRKRHRASLRRRWGEKSKREAADYKRLLAQRVKEQRERQQMAKRRLSSKRSSTSST</sequence>
<dbReference type="AlphaFoldDB" id="A0A1X7TUH4"/>
<reference evidence="7" key="1">
    <citation type="journal article" date="2010" name="Nature">
        <title>The Amphimedon queenslandica genome and the evolution of animal complexity.</title>
        <authorList>
            <person name="Srivastava M."/>
            <person name="Simakov O."/>
            <person name="Chapman J."/>
            <person name="Fahey B."/>
            <person name="Gauthier M.E."/>
            <person name="Mitros T."/>
            <person name="Richards G.S."/>
            <person name="Conaco C."/>
            <person name="Dacre M."/>
            <person name="Hellsten U."/>
            <person name="Larroux C."/>
            <person name="Putnam N.H."/>
            <person name="Stanke M."/>
            <person name="Adamska M."/>
            <person name="Darling A."/>
            <person name="Degnan S.M."/>
            <person name="Oakley T.H."/>
            <person name="Plachetzki D.C."/>
            <person name="Zhai Y."/>
            <person name="Adamski M."/>
            <person name="Calcino A."/>
            <person name="Cummins S.F."/>
            <person name="Goodstein D.M."/>
            <person name="Harris C."/>
            <person name="Jackson D.J."/>
            <person name="Leys S.P."/>
            <person name="Shu S."/>
            <person name="Woodcroft B.J."/>
            <person name="Vervoort M."/>
            <person name="Kosik K.S."/>
            <person name="Manning G."/>
            <person name="Degnan B.M."/>
            <person name="Rokhsar D.S."/>
        </authorList>
    </citation>
    <scope>NUCLEOTIDE SEQUENCE [LARGE SCALE GENOMIC DNA]</scope>
</reference>
<evidence type="ECO:0000313" key="7">
    <source>
        <dbReference type="Proteomes" id="UP000007879"/>
    </source>
</evidence>
<organism evidence="6">
    <name type="scientific">Amphimedon queenslandica</name>
    <name type="common">Sponge</name>
    <dbReference type="NCBI Taxonomy" id="400682"/>
    <lineage>
        <taxon>Eukaryota</taxon>
        <taxon>Metazoa</taxon>
        <taxon>Porifera</taxon>
        <taxon>Demospongiae</taxon>
        <taxon>Heteroscleromorpha</taxon>
        <taxon>Haplosclerida</taxon>
        <taxon>Niphatidae</taxon>
        <taxon>Amphimedon</taxon>
    </lineage>
</organism>
<dbReference type="Gene3D" id="1.20.5.2650">
    <property type="match status" value="1"/>
</dbReference>
<feature type="region of interest" description="Disordered" evidence="5">
    <location>
        <begin position="221"/>
        <end position="248"/>
    </location>
</feature>
<protein>
    <recommendedName>
        <fullName evidence="4">40S ribosomal protein S6</fullName>
    </recommendedName>
</protein>
<evidence type="ECO:0000256" key="1">
    <source>
        <dbReference type="ARBA" id="ARBA00009312"/>
    </source>
</evidence>
<dbReference type="InParanoid" id="A0A1X7TUH4"/>
<dbReference type="PROSITE" id="PS00578">
    <property type="entry name" value="RIBOSOMAL_S6E"/>
    <property type="match status" value="1"/>
</dbReference>
<proteinExistence type="inferred from homology"/>
<keyword evidence="7" id="KW-1185">Reference proteome</keyword>
<dbReference type="GO" id="GO:1990904">
    <property type="term" value="C:ribonucleoprotein complex"/>
    <property type="evidence" value="ECO:0007669"/>
    <property type="project" value="UniProtKB-KW"/>
</dbReference>
<name>A0A1X7TUH4_AMPQE</name>
<dbReference type="SMART" id="SM01405">
    <property type="entry name" value="Ribosomal_S6e"/>
    <property type="match status" value="1"/>
</dbReference>
<evidence type="ECO:0000313" key="6">
    <source>
        <dbReference type="EnsemblMetazoa" id="Aqu2.1.18688_001"/>
    </source>
</evidence>
<dbReference type="PIRSF" id="PIRSF002129">
    <property type="entry name" value="Ribosom_S6_euk"/>
    <property type="match status" value="1"/>
</dbReference>
<dbReference type="InterPro" id="IPR001377">
    <property type="entry name" value="Ribosomal_eS6"/>
</dbReference>
<feature type="compositionally biased region" description="Basic and acidic residues" evidence="5">
    <location>
        <begin position="221"/>
        <end position="232"/>
    </location>
</feature>
<evidence type="ECO:0000256" key="4">
    <source>
        <dbReference type="PIRNR" id="PIRNR002129"/>
    </source>
</evidence>
<dbReference type="OrthoDB" id="10260596at2759"/>
<evidence type="ECO:0000256" key="2">
    <source>
        <dbReference type="ARBA" id="ARBA00022980"/>
    </source>
</evidence>
<dbReference type="InterPro" id="IPR014401">
    <property type="entry name" value="Ribosomal_eS6-like"/>
</dbReference>
<dbReference type="InterPro" id="IPR018282">
    <property type="entry name" value="Ribosomal_eS6_CS"/>
</dbReference>
<dbReference type="Pfam" id="PF01092">
    <property type="entry name" value="Ribosomal_S6e"/>
    <property type="match status" value="1"/>
</dbReference>
<dbReference type="EnsemblMetazoa" id="Aqu2.1.18688_001">
    <property type="protein sequence ID" value="Aqu2.1.18688_001"/>
    <property type="gene ID" value="Aqu2.1.18688"/>
</dbReference>
<dbReference type="GO" id="GO:0005840">
    <property type="term" value="C:ribosome"/>
    <property type="evidence" value="ECO:0007669"/>
    <property type="project" value="UniProtKB-KW"/>
</dbReference>
<dbReference type="eggNOG" id="KOG1646">
    <property type="taxonomic scope" value="Eukaryota"/>
</dbReference>
<gene>
    <name evidence="6" type="primary">100639922</name>
</gene>
<evidence type="ECO:0000256" key="5">
    <source>
        <dbReference type="SAM" id="MobiDB-lite"/>
    </source>
</evidence>
<dbReference type="PANTHER" id="PTHR11502">
    <property type="entry name" value="40S RIBOSOMAL PROTEIN S6"/>
    <property type="match status" value="1"/>
</dbReference>
<dbReference type="EnsemblMetazoa" id="XM_003389739.3">
    <property type="protein sequence ID" value="XP_003389787.1"/>
    <property type="gene ID" value="LOC100639922"/>
</dbReference>
<dbReference type="GO" id="GO:0006412">
    <property type="term" value="P:translation"/>
    <property type="evidence" value="ECO:0007669"/>
    <property type="project" value="InterPro"/>
</dbReference>
<reference evidence="6" key="2">
    <citation type="submission" date="2017-05" db="UniProtKB">
        <authorList>
            <consortium name="EnsemblMetazoa"/>
        </authorList>
    </citation>
    <scope>IDENTIFICATION</scope>
</reference>
<keyword evidence="2 4" id="KW-0689">Ribosomal protein</keyword>